<feature type="transmembrane region" description="Helical" evidence="2">
    <location>
        <begin position="236"/>
        <end position="261"/>
    </location>
</feature>
<evidence type="ECO:0000256" key="1">
    <source>
        <dbReference type="SAM" id="MobiDB-lite"/>
    </source>
</evidence>
<keyword evidence="2" id="KW-1133">Transmembrane helix</keyword>
<protein>
    <submittedName>
        <fullName evidence="3 4">Uncharacterized protein</fullName>
    </submittedName>
</protein>
<reference evidence="3" key="2">
    <citation type="submission" date="2010-05" db="EMBL/GenBank/DDBJ databases">
        <title>The Genome Sequence of Magnaporthe poae strain ATCC 64411.</title>
        <authorList>
            <consortium name="The Broad Institute Genome Sequencing Platform"/>
            <consortium name="Broad Institute Genome Sequencing Center for Infectious Disease"/>
            <person name="Ma L.-J."/>
            <person name="Dead R."/>
            <person name="Young S."/>
            <person name="Zeng Q."/>
            <person name="Koehrsen M."/>
            <person name="Alvarado L."/>
            <person name="Berlin A."/>
            <person name="Chapman S.B."/>
            <person name="Chen Z."/>
            <person name="Freedman E."/>
            <person name="Gellesch M."/>
            <person name="Goldberg J."/>
            <person name="Griggs A."/>
            <person name="Gujja S."/>
            <person name="Heilman E.R."/>
            <person name="Heiman D."/>
            <person name="Hepburn T."/>
            <person name="Howarth C."/>
            <person name="Jen D."/>
            <person name="Larson L."/>
            <person name="Mehta T."/>
            <person name="Neiman D."/>
            <person name="Pearson M."/>
            <person name="Roberts A."/>
            <person name="Saif S."/>
            <person name="Shea T."/>
            <person name="Shenoy N."/>
            <person name="Sisk P."/>
            <person name="Stolte C."/>
            <person name="Sykes S."/>
            <person name="Walk T."/>
            <person name="White J."/>
            <person name="Yandava C."/>
            <person name="Haas B."/>
            <person name="Nusbaum C."/>
            <person name="Birren B."/>
        </authorList>
    </citation>
    <scope>NUCLEOTIDE SEQUENCE</scope>
    <source>
        <strain evidence="3">ATCC 64411</strain>
    </source>
</reference>
<dbReference type="EnsemblFungi" id="MAPG_06973T0">
    <property type="protein sequence ID" value="MAPG_06973T0"/>
    <property type="gene ID" value="MAPG_06973"/>
</dbReference>
<dbReference type="VEuPathDB" id="FungiDB:MAPG_06973"/>
<keyword evidence="2" id="KW-0812">Transmembrane</keyword>
<dbReference type="EMBL" id="ADBL01001673">
    <property type="status" value="NOT_ANNOTATED_CDS"/>
    <property type="molecule type" value="Genomic_DNA"/>
</dbReference>
<evidence type="ECO:0000313" key="5">
    <source>
        <dbReference type="Proteomes" id="UP000011715"/>
    </source>
</evidence>
<dbReference type="Proteomes" id="UP000011715">
    <property type="component" value="Unassembled WGS sequence"/>
</dbReference>
<feature type="compositionally biased region" description="Pro residues" evidence="1">
    <location>
        <begin position="302"/>
        <end position="319"/>
    </location>
</feature>
<sequence length="564" mass="60582">MAPAAPSTTTTTPAPPLVAARTAVPLTTIWTPPASCVTPIPVVEGGTCRSSTTGCSWYSSNAVTTTRADVNFPFMTGPWSYASDSCVPPGWNTQSYLSPAAGCPAGYVTGWTGRGLLATLTSLACCPSDFSSYNVYSGCMGTTRVSPGQTYYLRAQGTNTVTTVETQSGVRTTLRAPVVTQSSTLTRTYTASALLTVIAPPVLLVRDAAMAQDQLAGTAFGTTATTGFSIFSLSTVVSIVASVGIGVGCLIVFCCACYCCIRSRRRRRRTRGWNNNPWPAPAPVIHNPRARPAPRRRSTPVSSPPRSPPPAVTPSPTQPPIVLFNLPRQPATSGPVTKPIERLKCQTCQRNCHATAKTRDNGCCSCRDIRTTLQDAMPMKERISTYCRPCRDRWTRLGPASCPASWHLDLVGCKHGLGKTCSRSPSKFETASCCLCDDRRTGLLSLDLPGMTASPQGSSSRNFSTWLDEASIRGDRTVSSSGQPQEERGLPREEKGLCRGTPSFSVLPTVSASPAPVEGPQTLRRRQGEPSRTISRFGSAEWRREQDRRGLQFNKPQFDVLPEA</sequence>
<evidence type="ECO:0000313" key="3">
    <source>
        <dbReference type="EMBL" id="KLU87983.1"/>
    </source>
</evidence>
<feature type="compositionally biased region" description="Polar residues" evidence="1">
    <location>
        <begin position="502"/>
        <end position="512"/>
    </location>
</feature>
<feature type="compositionally biased region" description="Basic and acidic residues" evidence="1">
    <location>
        <begin position="485"/>
        <end position="497"/>
    </location>
</feature>
<evidence type="ECO:0000313" key="4">
    <source>
        <dbReference type="EnsemblFungi" id="MAPG_06973T0"/>
    </source>
</evidence>
<gene>
    <name evidence="3" type="ORF">MAPG_06973</name>
</gene>
<dbReference type="STRING" id="644358.A0A0C4E3H4"/>
<dbReference type="EMBL" id="GL876971">
    <property type="protein sequence ID" value="KLU87983.1"/>
    <property type="molecule type" value="Genomic_DNA"/>
</dbReference>
<feature type="compositionally biased region" description="Basic residues" evidence="1">
    <location>
        <begin position="288"/>
        <end position="298"/>
    </location>
</feature>
<keyword evidence="5" id="KW-1185">Reference proteome</keyword>
<reference evidence="4" key="5">
    <citation type="submission" date="2015-06" db="UniProtKB">
        <authorList>
            <consortium name="EnsemblFungi"/>
        </authorList>
    </citation>
    <scope>IDENTIFICATION</scope>
    <source>
        <strain evidence="4">ATCC 64411</strain>
    </source>
</reference>
<dbReference type="AlphaFoldDB" id="A0A0C4E3H4"/>
<dbReference type="eggNOG" id="ENOG502RN2C">
    <property type="taxonomic scope" value="Eukaryota"/>
</dbReference>
<feature type="compositionally biased region" description="Basic and acidic residues" evidence="1">
    <location>
        <begin position="541"/>
        <end position="550"/>
    </location>
</feature>
<feature type="region of interest" description="Disordered" evidence="1">
    <location>
        <begin position="270"/>
        <end position="322"/>
    </location>
</feature>
<name>A0A0C4E3H4_MAGP6</name>
<proteinExistence type="predicted"/>
<evidence type="ECO:0000256" key="2">
    <source>
        <dbReference type="SAM" id="Phobius"/>
    </source>
</evidence>
<reference evidence="3" key="3">
    <citation type="submission" date="2011-03" db="EMBL/GenBank/DDBJ databases">
        <title>Annotation of Magnaporthe poae ATCC 64411.</title>
        <authorList>
            <person name="Ma L.-J."/>
            <person name="Dead R."/>
            <person name="Young S.K."/>
            <person name="Zeng Q."/>
            <person name="Gargeya S."/>
            <person name="Fitzgerald M."/>
            <person name="Haas B."/>
            <person name="Abouelleil A."/>
            <person name="Alvarado L."/>
            <person name="Arachchi H.M."/>
            <person name="Berlin A."/>
            <person name="Brown A."/>
            <person name="Chapman S.B."/>
            <person name="Chen Z."/>
            <person name="Dunbar C."/>
            <person name="Freedman E."/>
            <person name="Gearin G."/>
            <person name="Gellesch M."/>
            <person name="Goldberg J."/>
            <person name="Griggs A."/>
            <person name="Gujja S."/>
            <person name="Heiman D."/>
            <person name="Howarth C."/>
            <person name="Larson L."/>
            <person name="Lui A."/>
            <person name="MacDonald P.J.P."/>
            <person name="Mehta T."/>
            <person name="Montmayeur A."/>
            <person name="Murphy C."/>
            <person name="Neiman D."/>
            <person name="Pearson M."/>
            <person name="Priest M."/>
            <person name="Roberts A."/>
            <person name="Saif S."/>
            <person name="Shea T."/>
            <person name="Shenoy N."/>
            <person name="Sisk P."/>
            <person name="Stolte C."/>
            <person name="Sykes S."/>
            <person name="Yandava C."/>
            <person name="Wortman J."/>
            <person name="Nusbaum C."/>
            <person name="Birren B."/>
        </authorList>
    </citation>
    <scope>NUCLEOTIDE SEQUENCE</scope>
    <source>
        <strain evidence="3">ATCC 64411</strain>
    </source>
</reference>
<keyword evidence="2" id="KW-0472">Membrane</keyword>
<reference evidence="4" key="4">
    <citation type="journal article" date="2015" name="G3 (Bethesda)">
        <title>Genome sequences of three phytopathogenic species of the Magnaporthaceae family of fungi.</title>
        <authorList>
            <person name="Okagaki L.H."/>
            <person name="Nunes C.C."/>
            <person name="Sailsbery J."/>
            <person name="Clay B."/>
            <person name="Brown D."/>
            <person name="John T."/>
            <person name="Oh Y."/>
            <person name="Young N."/>
            <person name="Fitzgerald M."/>
            <person name="Haas B.J."/>
            <person name="Zeng Q."/>
            <person name="Young S."/>
            <person name="Adiconis X."/>
            <person name="Fan L."/>
            <person name="Levin J.Z."/>
            <person name="Mitchell T.K."/>
            <person name="Okubara P.A."/>
            <person name="Farman M.L."/>
            <person name="Kohn L.M."/>
            <person name="Birren B."/>
            <person name="Ma L.-J."/>
            <person name="Dean R.A."/>
        </authorList>
    </citation>
    <scope>NUCLEOTIDE SEQUENCE</scope>
    <source>
        <strain evidence="4">ATCC 64411 / 73-15</strain>
    </source>
</reference>
<feature type="region of interest" description="Disordered" evidence="1">
    <location>
        <begin position="473"/>
        <end position="564"/>
    </location>
</feature>
<organism evidence="4 5">
    <name type="scientific">Magnaporthiopsis poae (strain ATCC 64411 / 73-15)</name>
    <name type="common">Kentucky bluegrass fungus</name>
    <name type="synonym">Magnaporthe poae</name>
    <dbReference type="NCBI Taxonomy" id="644358"/>
    <lineage>
        <taxon>Eukaryota</taxon>
        <taxon>Fungi</taxon>
        <taxon>Dikarya</taxon>
        <taxon>Ascomycota</taxon>
        <taxon>Pezizomycotina</taxon>
        <taxon>Sordariomycetes</taxon>
        <taxon>Sordariomycetidae</taxon>
        <taxon>Magnaporthales</taxon>
        <taxon>Magnaporthaceae</taxon>
        <taxon>Magnaporthiopsis</taxon>
    </lineage>
</organism>
<accession>A0A0C4E3H4</accession>
<dbReference type="EMBL" id="ADBL01001674">
    <property type="status" value="NOT_ANNOTATED_CDS"/>
    <property type="molecule type" value="Genomic_DNA"/>
</dbReference>
<reference evidence="5" key="1">
    <citation type="submission" date="2010-05" db="EMBL/GenBank/DDBJ databases">
        <title>The genome sequence of Magnaporthe poae strain ATCC 64411.</title>
        <authorList>
            <person name="Ma L.-J."/>
            <person name="Dead R."/>
            <person name="Young S."/>
            <person name="Zeng Q."/>
            <person name="Koehrsen M."/>
            <person name="Alvarado L."/>
            <person name="Berlin A."/>
            <person name="Chapman S.B."/>
            <person name="Chen Z."/>
            <person name="Freedman E."/>
            <person name="Gellesch M."/>
            <person name="Goldberg J."/>
            <person name="Griggs A."/>
            <person name="Gujja S."/>
            <person name="Heilman E.R."/>
            <person name="Heiman D."/>
            <person name="Hepburn T."/>
            <person name="Howarth C."/>
            <person name="Jen D."/>
            <person name="Larson L."/>
            <person name="Mehta T."/>
            <person name="Neiman D."/>
            <person name="Pearson M."/>
            <person name="Roberts A."/>
            <person name="Saif S."/>
            <person name="Shea T."/>
            <person name="Shenoy N."/>
            <person name="Sisk P."/>
            <person name="Stolte C."/>
            <person name="Sykes S."/>
            <person name="Walk T."/>
            <person name="White J."/>
            <person name="Yandava C."/>
            <person name="Haas B."/>
            <person name="Nusbaum C."/>
            <person name="Birren B."/>
        </authorList>
    </citation>
    <scope>NUCLEOTIDE SEQUENCE [LARGE SCALE GENOMIC DNA]</scope>
    <source>
        <strain evidence="5">ATCC 64411 / 73-15</strain>
    </source>
</reference>
<dbReference type="OrthoDB" id="5418399at2759"/>